<evidence type="ECO:0000259" key="1">
    <source>
        <dbReference type="Pfam" id="PF03061"/>
    </source>
</evidence>
<gene>
    <name evidence="2" type="ORF">DR950_03150</name>
</gene>
<evidence type="ECO:0000313" key="2">
    <source>
        <dbReference type="EMBL" id="RGD56919.1"/>
    </source>
</evidence>
<dbReference type="Proteomes" id="UP000263377">
    <property type="component" value="Unassembled WGS sequence"/>
</dbReference>
<dbReference type="SUPFAM" id="SSF54637">
    <property type="entry name" value="Thioesterase/thiol ester dehydrase-isomerase"/>
    <property type="match status" value="1"/>
</dbReference>
<feature type="domain" description="Thioesterase" evidence="1">
    <location>
        <begin position="59"/>
        <end position="135"/>
    </location>
</feature>
<dbReference type="EMBL" id="QVIG01000001">
    <property type="protein sequence ID" value="RGD56919.1"/>
    <property type="molecule type" value="Genomic_DNA"/>
</dbReference>
<keyword evidence="3" id="KW-1185">Reference proteome</keyword>
<proteinExistence type="predicted"/>
<reference evidence="2 3" key="1">
    <citation type="submission" date="2018-08" db="EMBL/GenBank/DDBJ databases">
        <title>Diversity &amp; Physiological Properties of Lignin-Decomposing Actinobacteria from Soil.</title>
        <authorList>
            <person name="Roh S.G."/>
            <person name="Kim S.B."/>
        </authorList>
    </citation>
    <scope>NUCLEOTIDE SEQUENCE [LARGE SCALE GENOMIC DNA]</scope>
    <source>
        <strain evidence="2 3">MMS17-GH009</strain>
    </source>
</reference>
<sequence>MTTDSNTAVATVDVLLGPDQLNDLITGQFPDYAACRVTGVDGRTLTMAVDGDRLRTRPGGTISGPEQAGLCDLAAFLLINARLGPTLMALTSSLQISFLNRPRPGALRVHARTAKFGRRLCVVLAELLDADDVLVASATLTYAIPPARPETA</sequence>
<dbReference type="RefSeq" id="WP_117485585.1">
    <property type="nucleotide sequence ID" value="NZ_QVIG01000001.1"/>
</dbReference>
<name>A0A372ZLY5_9ACTN</name>
<dbReference type="CDD" id="cd03443">
    <property type="entry name" value="PaaI_thioesterase"/>
    <property type="match status" value="1"/>
</dbReference>
<evidence type="ECO:0000313" key="3">
    <source>
        <dbReference type="Proteomes" id="UP000263377"/>
    </source>
</evidence>
<protein>
    <submittedName>
        <fullName evidence="2">PaaI family thioesterase</fullName>
    </submittedName>
</protein>
<dbReference type="InterPro" id="IPR006683">
    <property type="entry name" value="Thioestr_dom"/>
</dbReference>
<dbReference type="InterPro" id="IPR029069">
    <property type="entry name" value="HotDog_dom_sf"/>
</dbReference>
<dbReference type="Gene3D" id="3.10.129.10">
    <property type="entry name" value="Hotdog Thioesterase"/>
    <property type="match status" value="1"/>
</dbReference>
<dbReference type="Pfam" id="PF03061">
    <property type="entry name" value="4HBT"/>
    <property type="match status" value="1"/>
</dbReference>
<organism evidence="2 3">
    <name type="scientific">Kitasatospora xanthocidica</name>
    <dbReference type="NCBI Taxonomy" id="83382"/>
    <lineage>
        <taxon>Bacteria</taxon>
        <taxon>Bacillati</taxon>
        <taxon>Actinomycetota</taxon>
        <taxon>Actinomycetes</taxon>
        <taxon>Kitasatosporales</taxon>
        <taxon>Streptomycetaceae</taxon>
        <taxon>Kitasatospora</taxon>
    </lineage>
</organism>
<dbReference type="AlphaFoldDB" id="A0A372ZLY5"/>
<accession>A0A372ZLY5</accession>
<comment type="caution">
    <text evidence="2">The sequence shown here is derived from an EMBL/GenBank/DDBJ whole genome shotgun (WGS) entry which is preliminary data.</text>
</comment>